<dbReference type="EMBL" id="JAUSSK010000002">
    <property type="protein sequence ID" value="MDQ0009275.1"/>
    <property type="molecule type" value="Genomic_DNA"/>
</dbReference>
<sequence>MRPDNLSHLAAFAAVARHASFRKAGAELTLSTSAISYAIRGLEERLGVTLFHRTTRSVSLTEAGQRLLERLQPALTDVNEALEEMNNFRATPAGTLRINMPRVTAQLLLPELLPRFLATYPDIHFEAVDNDSLVDIVALGFDAGIRFLEAVPEDMIAVPIGGEQRGACVASPEYFATHGMPKHPNDLFQHDCIRFRFPSGRLYKWEFEQGATKLDLDVRGRVTFGDFRLSVEAALTGIGVTLVLEDQVADLVREGKLVRVLEDWCPPYPGFMLYYPRQRRVTSALRAFVEFVRDARWTVATARAPGVS</sequence>
<evidence type="ECO:0000256" key="3">
    <source>
        <dbReference type="ARBA" id="ARBA00023125"/>
    </source>
</evidence>
<evidence type="ECO:0000313" key="6">
    <source>
        <dbReference type="EMBL" id="MDQ0009275.1"/>
    </source>
</evidence>
<evidence type="ECO:0000256" key="4">
    <source>
        <dbReference type="ARBA" id="ARBA00023163"/>
    </source>
</evidence>
<dbReference type="Pfam" id="PF00126">
    <property type="entry name" value="HTH_1"/>
    <property type="match status" value="1"/>
</dbReference>
<dbReference type="InterPro" id="IPR000847">
    <property type="entry name" value="LysR_HTH_N"/>
</dbReference>
<gene>
    <name evidence="6" type="ORF">J2T07_001452</name>
</gene>
<dbReference type="InterPro" id="IPR036390">
    <property type="entry name" value="WH_DNA-bd_sf"/>
</dbReference>
<keyword evidence="3 6" id="KW-0238">DNA-binding</keyword>
<comment type="similarity">
    <text evidence="1">Belongs to the LysR transcriptional regulatory family.</text>
</comment>
<protein>
    <submittedName>
        <fullName evidence="6">DNA-binding transcriptional LysR family regulator</fullName>
    </submittedName>
</protein>
<evidence type="ECO:0000256" key="1">
    <source>
        <dbReference type="ARBA" id="ARBA00009437"/>
    </source>
</evidence>
<keyword evidence="7" id="KW-1185">Reference proteome</keyword>
<evidence type="ECO:0000313" key="7">
    <source>
        <dbReference type="Proteomes" id="UP001237737"/>
    </source>
</evidence>
<dbReference type="PROSITE" id="PS50931">
    <property type="entry name" value="HTH_LYSR"/>
    <property type="match status" value="1"/>
</dbReference>
<dbReference type="GO" id="GO:0003677">
    <property type="term" value="F:DNA binding"/>
    <property type="evidence" value="ECO:0007669"/>
    <property type="project" value="UniProtKB-KW"/>
</dbReference>
<dbReference type="Gene3D" id="3.40.190.290">
    <property type="match status" value="1"/>
</dbReference>
<accession>A0ABT9SW91</accession>
<reference evidence="6 7" key="1">
    <citation type="submission" date="2023-07" db="EMBL/GenBank/DDBJ databases">
        <title>Sorghum-associated microbial communities from plants grown in Nebraska, USA.</title>
        <authorList>
            <person name="Schachtman D."/>
        </authorList>
    </citation>
    <scope>NUCLEOTIDE SEQUENCE [LARGE SCALE GENOMIC DNA]</scope>
    <source>
        <strain evidence="6 7">CC60</strain>
    </source>
</reference>
<keyword evidence="2" id="KW-0805">Transcription regulation</keyword>
<evidence type="ECO:0000256" key="2">
    <source>
        <dbReference type="ARBA" id="ARBA00023015"/>
    </source>
</evidence>
<evidence type="ECO:0000259" key="5">
    <source>
        <dbReference type="PROSITE" id="PS50931"/>
    </source>
</evidence>
<dbReference type="Pfam" id="PF03466">
    <property type="entry name" value="LysR_substrate"/>
    <property type="match status" value="1"/>
</dbReference>
<feature type="domain" description="HTH lysR-type" evidence="5">
    <location>
        <begin position="4"/>
        <end position="61"/>
    </location>
</feature>
<dbReference type="InterPro" id="IPR036388">
    <property type="entry name" value="WH-like_DNA-bd_sf"/>
</dbReference>
<dbReference type="InterPro" id="IPR058163">
    <property type="entry name" value="LysR-type_TF_proteobact-type"/>
</dbReference>
<proteinExistence type="inferred from homology"/>
<dbReference type="Proteomes" id="UP001237737">
    <property type="component" value="Unassembled WGS sequence"/>
</dbReference>
<dbReference type="SUPFAM" id="SSF46785">
    <property type="entry name" value="Winged helix' DNA-binding domain"/>
    <property type="match status" value="1"/>
</dbReference>
<name>A0ABT9SW91_9GAMM</name>
<keyword evidence="4" id="KW-0804">Transcription</keyword>
<dbReference type="PANTHER" id="PTHR30537:SF1">
    <property type="entry name" value="HTH-TYPE TRANSCRIPTIONAL REGULATOR PGRR"/>
    <property type="match status" value="1"/>
</dbReference>
<organism evidence="6 7">
    <name type="scientific">Luteibacter jiangsuensis</name>
    <dbReference type="NCBI Taxonomy" id="637577"/>
    <lineage>
        <taxon>Bacteria</taxon>
        <taxon>Pseudomonadati</taxon>
        <taxon>Pseudomonadota</taxon>
        <taxon>Gammaproteobacteria</taxon>
        <taxon>Lysobacterales</taxon>
        <taxon>Rhodanobacteraceae</taxon>
        <taxon>Luteibacter</taxon>
    </lineage>
</organism>
<dbReference type="PANTHER" id="PTHR30537">
    <property type="entry name" value="HTH-TYPE TRANSCRIPTIONAL REGULATOR"/>
    <property type="match status" value="1"/>
</dbReference>
<dbReference type="RefSeq" id="WP_306848583.1">
    <property type="nucleotide sequence ID" value="NZ_JAUSSK010000002.1"/>
</dbReference>
<dbReference type="Gene3D" id="1.10.10.10">
    <property type="entry name" value="Winged helix-like DNA-binding domain superfamily/Winged helix DNA-binding domain"/>
    <property type="match status" value="1"/>
</dbReference>
<dbReference type="InterPro" id="IPR005119">
    <property type="entry name" value="LysR_subst-bd"/>
</dbReference>
<dbReference type="SUPFAM" id="SSF53850">
    <property type="entry name" value="Periplasmic binding protein-like II"/>
    <property type="match status" value="1"/>
</dbReference>
<comment type="caution">
    <text evidence="6">The sequence shown here is derived from an EMBL/GenBank/DDBJ whole genome shotgun (WGS) entry which is preliminary data.</text>
</comment>
<dbReference type="CDD" id="cd08474">
    <property type="entry name" value="PBP2_CrgA_like_5"/>
    <property type="match status" value="1"/>
</dbReference>